<keyword evidence="4" id="KW-0732">Signal</keyword>
<evidence type="ECO:0000259" key="9">
    <source>
        <dbReference type="Pfam" id="PF25198"/>
    </source>
</evidence>
<evidence type="ECO:0000256" key="5">
    <source>
        <dbReference type="ARBA" id="ARBA00023136"/>
    </source>
</evidence>
<feature type="domain" description="Spore germination protein N-terminal" evidence="9">
    <location>
        <begin position="22"/>
        <end position="188"/>
    </location>
</feature>
<dbReference type="PROSITE" id="PS51257">
    <property type="entry name" value="PROKAR_LIPOPROTEIN"/>
    <property type="match status" value="1"/>
</dbReference>
<evidence type="ECO:0000313" key="11">
    <source>
        <dbReference type="Proteomes" id="UP000076567"/>
    </source>
</evidence>
<comment type="subcellular location">
    <subcellularLocation>
        <location evidence="1">Membrane</location>
        <topology evidence="1">Lipid-anchor</topology>
    </subcellularLocation>
</comment>
<dbReference type="OrthoDB" id="2592518at2"/>
<dbReference type="Proteomes" id="UP000076567">
    <property type="component" value="Unassembled WGS sequence"/>
</dbReference>
<protein>
    <recommendedName>
        <fullName evidence="12">Ger(X)C family spore germination protein</fullName>
    </recommendedName>
</protein>
<name>A0A163SJH2_9BACL</name>
<reference evidence="11" key="1">
    <citation type="submission" date="2016-01" db="EMBL/GenBank/DDBJ databases">
        <title>Draft genome of Chromobacterium sp. F49.</title>
        <authorList>
            <person name="Hong K.W."/>
        </authorList>
    </citation>
    <scope>NUCLEOTIDE SEQUENCE [LARGE SCALE GENOMIC DNA]</scope>
    <source>
        <strain evidence="11">P7IIIA</strain>
    </source>
</reference>
<evidence type="ECO:0008006" key="12">
    <source>
        <dbReference type="Google" id="ProtNLM"/>
    </source>
</evidence>
<evidence type="ECO:0000256" key="2">
    <source>
        <dbReference type="ARBA" id="ARBA00007886"/>
    </source>
</evidence>
<dbReference type="Gene3D" id="3.30.300.210">
    <property type="entry name" value="Nutrient germinant receptor protein C, domain 3"/>
    <property type="match status" value="1"/>
</dbReference>
<dbReference type="PANTHER" id="PTHR35789:SF1">
    <property type="entry name" value="SPORE GERMINATION PROTEIN B3"/>
    <property type="match status" value="1"/>
</dbReference>
<dbReference type="GO" id="GO:0009847">
    <property type="term" value="P:spore germination"/>
    <property type="evidence" value="ECO:0007669"/>
    <property type="project" value="InterPro"/>
</dbReference>
<gene>
    <name evidence="10" type="ORF">AWM68_02880</name>
</gene>
<evidence type="ECO:0000313" key="10">
    <source>
        <dbReference type="EMBL" id="KZE69229.1"/>
    </source>
</evidence>
<dbReference type="Pfam" id="PF25198">
    <property type="entry name" value="Spore_GerAC_N"/>
    <property type="match status" value="1"/>
</dbReference>
<dbReference type="RefSeq" id="WP_066236639.1">
    <property type="nucleotide sequence ID" value="NZ_LRFC01000001.1"/>
</dbReference>
<dbReference type="NCBIfam" id="TIGR02887">
    <property type="entry name" value="spore_ger_x_C"/>
    <property type="match status" value="1"/>
</dbReference>
<dbReference type="GO" id="GO:0016020">
    <property type="term" value="C:membrane"/>
    <property type="evidence" value="ECO:0007669"/>
    <property type="project" value="UniProtKB-SubCell"/>
</dbReference>
<evidence type="ECO:0000259" key="8">
    <source>
        <dbReference type="Pfam" id="PF05504"/>
    </source>
</evidence>
<dbReference type="AlphaFoldDB" id="A0A163SJH2"/>
<keyword evidence="3" id="KW-0309">Germination</keyword>
<dbReference type="InterPro" id="IPR038501">
    <property type="entry name" value="Spore_GerAC_C_sf"/>
</dbReference>
<dbReference type="PANTHER" id="PTHR35789">
    <property type="entry name" value="SPORE GERMINATION PROTEIN B3"/>
    <property type="match status" value="1"/>
</dbReference>
<dbReference type="InterPro" id="IPR008844">
    <property type="entry name" value="Spore_GerAC-like"/>
</dbReference>
<dbReference type="InterPro" id="IPR057336">
    <property type="entry name" value="GerAC_N"/>
</dbReference>
<evidence type="ECO:0000256" key="7">
    <source>
        <dbReference type="ARBA" id="ARBA00023288"/>
    </source>
</evidence>
<feature type="domain" description="Spore germination GerAC-like C-terminal" evidence="8">
    <location>
        <begin position="197"/>
        <end position="356"/>
    </location>
</feature>
<keyword evidence="5" id="KW-0472">Membrane</keyword>
<comment type="similarity">
    <text evidence="2">Belongs to the GerABKC lipoprotein family.</text>
</comment>
<evidence type="ECO:0000256" key="3">
    <source>
        <dbReference type="ARBA" id="ARBA00022544"/>
    </source>
</evidence>
<organism evidence="10 11">
    <name type="scientific">Fictibacillus phosphorivorans</name>
    <dbReference type="NCBI Taxonomy" id="1221500"/>
    <lineage>
        <taxon>Bacteria</taxon>
        <taxon>Bacillati</taxon>
        <taxon>Bacillota</taxon>
        <taxon>Bacilli</taxon>
        <taxon>Bacillales</taxon>
        <taxon>Fictibacillaceae</taxon>
        <taxon>Fictibacillus</taxon>
    </lineage>
</organism>
<evidence type="ECO:0000256" key="1">
    <source>
        <dbReference type="ARBA" id="ARBA00004635"/>
    </source>
</evidence>
<accession>A0A163SJH2</accession>
<evidence type="ECO:0000256" key="4">
    <source>
        <dbReference type="ARBA" id="ARBA00022729"/>
    </source>
</evidence>
<sequence length="359" mass="40791">MVKKYVVIILSITLLTGCFPSKKILEDIQLITAVGYDYHSKNKVKLNAMAAIPQRGEDVPPITEVFTGITHTSKMARALEQAESPKPFQIGRLEVALYDKKLAEKGIYKLIDTLQRDSAVGRDLYLAVVQGSTKTLLEKKYPLSETPSKYLFQLLKQNMKSNIPATNLHRFLYTYYGKGMDPNLPLLEETDDRIKVKGTAILKGDKMVGQLSLRESFMLKLMTESFEQGLYEVKFSKDRFFTIQNISSKPKYRFKNVKQSPEIEIEINIQGLVSEAAKIPVSKPPLVEQLEKATEEDMHKKLHKVVAKLQKWNADPIGLGDLARSRTRGFDIKQWERQYPTIPIDVKVKVDIVQAGITE</sequence>
<evidence type="ECO:0000256" key="6">
    <source>
        <dbReference type="ARBA" id="ARBA00023139"/>
    </source>
</evidence>
<comment type="caution">
    <text evidence="10">The sequence shown here is derived from an EMBL/GenBank/DDBJ whole genome shotgun (WGS) entry which is preliminary data.</text>
</comment>
<keyword evidence="7" id="KW-0449">Lipoprotein</keyword>
<dbReference type="EMBL" id="LRFC01000001">
    <property type="protein sequence ID" value="KZE69229.1"/>
    <property type="molecule type" value="Genomic_DNA"/>
</dbReference>
<proteinExistence type="inferred from homology"/>
<dbReference type="InterPro" id="IPR046953">
    <property type="entry name" value="Spore_GerAC-like_C"/>
</dbReference>
<dbReference type="Pfam" id="PF05504">
    <property type="entry name" value="Spore_GerAC"/>
    <property type="match status" value="1"/>
</dbReference>
<keyword evidence="11" id="KW-1185">Reference proteome</keyword>
<keyword evidence="6" id="KW-0564">Palmitate</keyword>